<feature type="region of interest" description="Disordered" evidence="7">
    <location>
        <begin position="41"/>
        <end position="60"/>
    </location>
</feature>
<evidence type="ECO:0000256" key="7">
    <source>
        <dbReference type="SAM" id="MobiDB-lite"/>
    </source>
</evidence>
<evidence type="ECO:0000313" key="11">
    <source>
        <dbReference type="Proteomes" id="UP000030651"/>
    </source>
</evidence>
<dbReference type="Pfam" id="PF07690">
    <property type="entry name" value="MFS_1"/>
    <property type="match status" value="1"/>
</dbReference>
<feature type="transmembrane region" description="Helical" evidence="8">
    <location>
        <begin position="113"/>
        <end position="137"/>
    </location>
</feature>
<organism evidence="10 11">
    <name type="scientific">Pestalotiopsis fici (strain W106-1 / CGMCC3.15140)</name>
    <dbReference type="NCBI Taxonomy" id="1229662"/>
    <lineage>
        <taxon>Eukaryota</taxon>
        <taxon>Fungi</taxon>
        <taxon>Dikarya</taxon>
        <taxon>Ascomycota</taxon>
        <taxon>Pezizomycotina</taxon>
        <taxon>Sordariomycetes</taxon>
        <taxon>Xylariomycetidae</taxon>
        <taxon>Amphisphaeriales</taxon>
        <taxon>Sporocadaceae</taxon>
        <taxon>Pestalotiopsis</taxon>
    </lineage>
</organism>
<proteinExistence type="inferred from homology"/>
<feature type="transmembrane region" description="Helical" evidence="8">
    <location>
        <begin position="411"/>
        <end position="432"/>
    </location>
</feature>
<keyword evidence="11" id="KW-1185">Reference proteome</keyword>
<evidence type="ECO:0000256" key="2">
    <source>
        <dbReference type="ARBA" id="ARBA00007520"/>
    </source>
</evidence>
<feature type="transmembrane region" description="Helical" evidence="8">
    <location>
        <begin position="549"/>
        <end position="570"/>
    </location>
</feature>
<accession>W3XSQ6</accession>
<dbReference type="PANTHER" id="PTHR23501:SF12">
    <property type="entry name" value="MAJOR FACILITATOR SUPERFAMILY (MFS) PROFILE DOMAIN-CONTAINING PROTEIN-RELATED"/>
    <property type="match status" value="1"/>
</dbReference>
<feature type="transmembrane region" description="Helical" evidence="8">
    <location>
        <begin position="75"/>
        <end position="93"/>
    </location>
</feature>
<feature type="transmembrane region" description="Helical" evidence="8">
    <location>
        <begin position="306"/>
        <end position="327"/>
    </location>
</feature>
<keyword evidence="4 8" id="KW-0812">Transmembrane</keyword>
<dbReference type="InterPro" id="IPR036259">
    <property type="entry name" value="MFS_trans_sf"/>
</dbReference>
<feature type="transmembrane region" description="Helical" evidence="8">
    <location>
        <begin position="379"/>
        <end position="399"/>
    </location>
</feature>
<feature type="transmembrane region" description="Helical" evidence="8">
    <location>
        <begin position="234"/>
        <end position="253"/>
    </location>
</feature>
<gene>
    <name evidence="10" type="ORF">PFICI_02054</name>
</gene>
<dbReference type="InterPro" id="IPR020846">
    <property type="entry name" value="MFS_dom"/>
</dbReference>
<dbReference type="AlphaFoldDB" id="W3XSQ6"/>
<evidence type="ECO:0000256" key="4">
    <source>
        <dbReference type="ARBA" id="ARBA00022692"/>
    </source>
</evidence>
<dbReference type="SUPFAM" id="SSF103473">
    <property type="entry name" value="MFS general substrate transporter"/>
    <property type="match status" value="1"/>
</dbReference>
<dbReference type="HOGENOM" id="CLU_000960_22_1_1"/>
<feature type="transmembrane region" description="Helical" evidence="8">
    <location>
        <begin position="274"/>
        <end position="300"/>
    </location>
</feature>
<dbReference type="KEGG" id="pfy:PFICI_02054"/>
<dbReference type="RefSeq" id="XP_007828826.1">
    <property type="nucleotide sequence ID" value="XM_007830635.1"/>
</dbReference>
<comment type="subcellular location">
    <subcellularLocation>
        <location evidence="1">Membrane</location>
        <topology evidence="1">Multi-pass membrane protein</topology>
    </subcellularLocation>
</comment>
<keyword evidence="3" id="KW-0813">Transport</keyword>
<feature type="domain" description="Major facilitator superfamily (MFS) profile" evidence="9">
    <location>
        <begin position="80"/>
        <end position="577"/>
    </location>
</feature>
<comment type="similarity">
    <text evidence="2">Belongs to the major facilitator superfamily. TCR/Tet family.</text>
</comment>
<dbReference type="PANTHER" id="PTHR23501">
    <property type="entry name" value="MAJOR FACILITATOR SUPERFAMILY"/>
    <property type="match status" value="1"/>
</dbReference>
<dbReference type="eggNOG" id="KOG0254">
    <property type="taxonomic scope" value="Eukaryota"/>
</dbReference>
<name>W3XSQ6_PESFW</name>
<evidence type="ECO:0000256" key="6">
    <source>
        <dbReference type="ARBA" id="ARBA00023136"/>
    </source>
</evidence>
<dbReference type="InParanoid" id="W3XSQ6"/>
<feature type="transmembrane region" description="Helical" evidence="8">
    <location>
        <begin position="203"/>
        <end position="222"/>
    </location>
</feature>
<keyword evidence="6 8" id="KW-0472">Membrane</keyword>
<dbReference type="Proteomes" id="UP000030651">
    <property type="component" value="Unassembled WGS sequence"/>
</dbReference>
<sequence>METAISSSSSTTTKEECPVPRLDSIPEHNVLFRQISEVQIERGQRPHPAPSTEKDQHGNEDAGALADNVRKIRGFRWVTVCASLYVSALMYGLDTTIAADVQGAVIETFGQVAQLAWVGAAFPLGSVAVILPYGALFAKFNMKWLYIAGIVLFQAGSALCGAAPTMNALIVGRIIAGMGGTGIYLGGLNNFSAMTTREERGTYITGIAFFWGIGCILGPVVGGGFSVSSATWRWGFYINLVIGAITAPVYLFYLPAIRPYSSGSVRDRIEKLDFIGFVLSAGFWVAFALAFIFAGGIWPWADGRSIATIVVFLVVLVAYAAQQYFCIFTTAATRSFPGHLLKSRTQISLYIGTSCCVSSLFFTTYYIPVYFQFVAGDTALMAAVRLLPFLLVTICVNLASGRALSKVKFYMPFYLASGILMTLGGSLLYVYLKPSTPAGHIYGFTVIVGVGTGLALQLGYAVATLKVPSGDIVNAINMQNVSQIGSTAICLVIGGQVFQSVAVRNLSVVLAGQGFSPEEIQNAVSGTQSVLFQHLSDELRSAAVDAITGAMQTAFVLVIVAGGLQTLAAVTMKRERLFGEVVIA</sequence>
<dbReference type="GO" id="GO:0005886">
    <property type="term" value="C:plasma membrane"/>
    <property type="evidence" value="ECO:0007669"/>
    <property type="project" value="TreeGrafter"/>
</dbReference>
<evidence type="ECO:0000256" key="8">
    <source>
        <dbReference type="SAM" id="Phobius"/>
    </source>
</evidence>
<evidence type="ECO:0000259" key="9">
    <source>
        <dbReference type="PROSITE" id="PS50850"/>
    </source>
</evidence>
<evidence type="ECO:0000256" key="1">
    <source>
        <dbReference type="ARBA" id="ARBA00004141"/>
    </source>
</evidence>
<dbReference type="Gene3D" id="1.20.1250.20">
    <property type="entry name" value="MFS general substrate transporter like domains"/>
    <property type="match status" value="1"/>
</dbReference>
<dbReference type="EMBL" id="KI912109">
    <property type="protein sequence ID" value="ETS88226.1"/>
    <property type="molecule type" value="Genomic_DNA"/>
</dbReference>
<feature type="transmembrane region" description="Helical" evidence="8">
    <location>
        <begin position="347"/>
        <end position="367"/>
    </location>
</feature>
<feature type="transmembrane region" description="Helical" evidence="8">
    <location>
        <begin position="170"/>
        <end position="191"/>
    </location>
</feature>
<feature type="compositionally biased region" description="Low complexity" evidence="7">
    <location>
        <begin position="1"/>
        <end position="12"/>
    </location>
</feature>
<feature type="transmembrane region" description="Helical" evidence="8">
    <location>
        <begin position="438"/>
        <end position="463"/>
    </location>
</feature>
<dbReference type="PROSITE" id="PS50850">
    <property type="entry name" value="MFS"/>
    <property type="match status" value="1"/>
</dbReference>
<dbReference type="InterPro" id="IPR011701">
    <property type="entry name" value="MFS"/>
</dbReference>
<dbReference type="OMA" id="MQIGYAV"/>
<dbReference type="GeneID" id="19267067"/>
<evidence type="ECO:0000256" key="5">
    <source>
        <dbReference type="ARBA" id="ARBA00022989"/>
    </source>
</evidence>
<dbReference type="GO" id="GO:0022857">
    <property type="term" value="F:transmembrane transporter activity"/>
    <property type="evidence" value="ECO:0007669"/>
    <property type="project" value="InterPro"/>
</dbReference>
<reference evidence="11" key="1">
    <citation type="journal article" date="2015" name="BMC Genomics">
        <title>Genomic and transcriptomic analysis of the endophytic fungus Pestalotiopsis fici reveals its lifestyle and high potential for synthesis of natural products.</title>
        <authorList>
            <person name="Wang X."/>
            <person name="Zhang X."/>
            <person name="Liu L."/>
            <person name="Xiang M."/>
            <person name="Wang W."/>
            <person name="Sun X."/>
            <person name="Che Y."/>
            <person name="Guo L."/>
            <person name="Liu G."/>
            <person name="Guo L."/>
            <person name="Wang C."/>
            <person name="Yin W.B."/>
            <person name="Stadler M."/>
            <person name="Zhang X."/>
            <person name="Liu X."/>
        </authorList>
    </citation>
    <scope>NUCLEOTIDE SEQUENCE [LARGE SCALE GENOMIC DNA]</scope>
    <source>
        <strain evidence="11">W106-1 / CGMCC3.15140</strain>
    </source>
</reference>
<keyword evidence="5 8" id="KW-1133">Transmembrane helix</keyword>
<feature type="transmembrane region" description="Helical" evidence="8">
    <location>
        <begin position="484"/>
        <end position="502"/>
    </location>
</feature>
<evidence type="ECO:0000256" key="3">
    <source>
        <dbReference type="ARBA" id="ARBA00022448"/>
    </source>
</evidence>
<evidence type="ECO:0000313" key="10">
    <source>
        <dbReference type="EMBL" id="ETS88226.1"/>
    </source>
</evidence>
<feature type="transmembrane region" description="Helical" evidence="8">
    <location>
        <begin position="144"/>
        <end position="164"/>
    </location>
</feature>
<dbReference type="OrthoDB" id="10021397at2759"/>
<feature type="region of interest" description="Disordered" evidence="7">
    <location>
        <begin position="1"/>
        <end position="25"/>
    </location>
</feature>
<protein>
    <recommendedName>
        <fullName evidence="9">Major facilitator superfamily (MFS) profile domain-containing protein</fullName>
    </recommendedName>
</protein>